<feature type="signal peptide" evidence="1">
    <location>
        <begin position="1"/>
        <end position="24"/>
    </location>
</feature>
<organism evidence="2 3">
    <name type="scientific">Actinoplanes palleronii</name>
    <dbReference type="NCBI Taxonomy" id="113570"/>
    <lineage>
        <taxon>Bacteria</taxon>
        <taxon>Bacillati</taxon>
        <taxon>Actinomycetota</taxon>
        <taxon>Actinomycetes</taxon>
        <taxon>Micromonosporales</taxon>
        <taxon>Micromonosporaceae</taxon>
        <taxon>Actinoplanes</taxon>
    </lineage>
</organism>
<sequence length="422" mass="44457">MLKSPPRRLLGAALTGVLAVSALPAPTAAHPAAEPWTAVSDWNAIAMTTLLGDTTKSAPEAFLYLGFVHAAIYDAVVGVRGRYRPYAFHGRAPHGASAIAATAAAAHTILQTYFPYARTALDANLATSLAAVPDGPGEDAGVAYGTEVARHLIRLRAGDGRNAPVTYTKAPAPGVWRPTPPAFAPMAAPWLGAVTPLLIRRAAQFAPPPPPALTSGRYTRDFAEVKAMGSATSTRRTAEQTATARFYSGNAAVQVNAGLRDQIAVRHRDIVDAARMTAAVNLSVADALIVAWRAKLGYGVWRPSTAIQLAGTDGNPATAADPSWTPLLVNPPYPDYISGYNVVMAAASRALERVVGRHPLDLTLTSTAVPGAVRHYDSGAVLRAEVVDARVWLGIHFRTADVAARDVGVAVADWALDRYFQP</sequence>
<dbReference type="PANTHER" id="PTHR34599">
    <property type="entry name" value="PEROXIDASE-RELATED"/>
    <property type="match status" value="1"/>
</dbReference>
<name>A0ABQ4BNL9_9ACTN</name>
<dbReference type="RefSeq" id="WP_203830010.1">
    <property type="nucleotide sequence ID" value="NZ_BAAATY010000049.1"/>
</dbReference>
<comment type="caution">
    <text evidence="2">The sequence shown here is derived from an EMBL/GenBank/DDBJ whole genome shotgun (WGS) entry which is preliminary data.</text>
</comment>
<dbReference type="PANTHER" id="PTHR34599:SF1">
    <property type="entry name" value="PHOSPHATIDIC ACID PHOSPHATASE TYPE 2_HALOPEROXIDASE DOMAIN-CONTAINING PROTEIN"/>
    <property type="match status" value="1"/>
</dbReference>
<dbReference type="CDD" id="cd03398">
    <property type="entry name" value="PAP2_haloperoxidase"/>
    <property type="match status" value="1"/>
</dbReference>
<reference evidence="2 3" key="1">
    <citation type="submission" date="2021-01" db="EMBL/GenBank/DDBJ databases">
        <title>Whole genome shotgun sequence of Actinoplanes palleronii NBRC 14916.</title>
        <authorList>
            <person name="Komaki H."/>
            <person name="Tamura T."/>
        </authorList>
    </citation>
    <scope>NUCLEOTIDE SEQUENCE [LARGE SCALE GENOMIC DNA]</scope>
    <source>
        <strain evidence="2 3">NBRC 14916</strain>
    </source>
</reference>
<dbReference type="Gene3D" id="1.10.606.20">
    <property type="match status" value="1"/>
</dbReference>
<protein>
    <submittedName>
        <fullName evidence="2">Haloperoxidase</fullName>
    </submittedName>
</protein>
<dbReference type="EMBL" id="BOMS01000140">
    <property type="protein sequence ID" value="GIE72274.1"/>
    <property type="molecule type" value="Genomic_DNA"/>
</dbReference>
<dbReference type="InterPro" id="IPR036938">
    <property type="entry name" value="PAP2/HPO_sf"/>
</dbReference>
<accession>A0ABQ4BNL9</accession>
<evidence type="ECO:0000313" key="3">
    <source>
        <dbReference type="Proteomes" id="UP000624709"/>
    </source>
</evidence>
<dbReference type="Proteomes" id="UP000624709">
    <property type="component" value="Unassembled WGS sequence"/>
</dbReference>
<gene>
    <name evidence="2" type="ORF">Apa02nite_083820</name>
</gene>
<evidence type="ECO:0000256" key="1">
    <source>
        <dbReference type="SAM" id="SignalP"/>
    </source>
</evidence>
<dbReference type="InterPro" id="IPR052559">
    <property type="entry name" value="V-haloperoxidase"/>
</dbReference>
<proteinExistence type="predicted"/>
<keyword evidence="3" id="KW-1185">Reference proteome</keyword>
<keyword evidence="1" id="KW-0732">Signal</keyword>
<feature type="chain" id="PRO_5045082125" evidence="1">
    <location>
        <begin position="25"/>
        <end position="422"/>
    </location>
</feature>
<evidence type="ECO:0000313" key="2">
    <source>
        <dbReference type="EMBL" id="GIE72274.1"/>
    </source>
</evidence>
<dbReference type="SUPFAM" id="SSF48317">
    <property type="entry name" value="Acid phosphatase/Vanadium-dependent haloperoxidase"/>
    <property type="match status" value="1"/>
</dbReference>